<protein>
    <submittedName>
        <fullName evidence="1">Uncharacterized protein</fullName>
    </submittedName>
</protein>
<reference evidence="1 2" key="1">
    <citation type="submission" date="2020-08" db="EMBL/GenBank/DDBJ databases">
        <title>Genomic Encyclopedia of Type Strains, Phase IV (KMG-IV): sequencing the most valuable type-strain genomes for metagenomic binning, comparative biology and taxonomic classification.</title>
        <authorList>
            <person name="Goeker M."/>
        </authorList>
    </citation>
    <scope>NUCLEOTIDE SEQUENCE [LARGE SCALE GENOMIC DNA]</scope>
    <source>
        <strain evidence="1 2">DSM 103733</strain>
    </source>
</reference>
<proteinExistence type="predicted"/>
<name>A0A841K7M8_9BACT</name>
<evidence type="ECO:0000313" key="2">
    <source>
        <dbReference type="Proteomes" id="UP000538666"/>
    </source>
</evidence>
<dbReference type="EMBL" id="JACHEK010000009">
    <property type="protein sequence ID" value="MBB6146284.1"/>
    <property type="molecule type" value="Genomic_DNA"/>
</dbReference>
<accession>A0A841K7M8</accession>
<comment type="caution">
    <text evidence="1">The sequence shown here is derived from an EMBL/GenBank/DDBJ whole genome shotgun (WGS) entry which is preliminary data.</text>
</comment>
<sequence length="214" mass="23561">MLESRPVTPMPNSLPAELAAQAESIVNNLVQTDYQYDEEINADAGTYDCDCNSFVGFVLEALAPTYYSMIPVEANQPRPRAFEYYDFFASLTPESTGGWHRIDFLQDARRGDIVAWRVPQIEVGEDTGHVFFVADTPVKESSGIFVVRVYDSADQPHFEDTRGTGDGQFPNGVGSGFINFEVDDNGEPTAFQFGPSDDFVTLAIAIGRVEPLPA</sequence>
<organism evidence="1 2">
    <name type="scientific">Silvibacterium bohemicum</name>
    <dbReference type="NCBI Taxonomy" id="1577686"/>
    <lineage>
        <taxon>Bacteria</taxon>
        <taxon>Pseudomonadati</taxon>
        <taxon>Acidobacteriota</taxon>
        <taxon>Terriglobia</taxon>
        <taxon>Terriglobales</taxon>
        <taxon>Acidobacteriaceae</taxon>
        <taxon>Silvibacterium</taxon>
    </lineage>
</organism>
<dbReference type="Proteomes" id="UP000538666">
    <property type="component" value="Unassembled WGS sequence"/>
</dbReference>
<dbReference type="AlphaFoldDB" id="A0A841K7M8"/>
<keyword evidence="2" id="KW-1185">Reference proteome</keyword>
<dbReference type="OrthoDB" id="116992at2"/>
<gene>
    <name evidence="1" type="ORF">HNQ77_004256</name>
</gene>
<evidence type="ECO:0000313" key="1">
    <source>
        <dbReference type="EMBL" id="MBB6146284.1"/>
    </source>
</evidence>